<feature type="region of interest" description="Disordered" evidence="1">
    <location>
        <begin position="32"/>
        <end position="109"/>
    </location>
</feature>
<dbReference type="AlphaFoldDB" id="A0A9P6ADE1"/>
<feature type="compositionally biased region" description="Polar residues" evidence="1">
    <location>
        <begin position="57"/>
        <end position="73"/>
    </location>
</feature>
<feature type="region of interest" description="Disordered" evidence="1">
    <location>
        <begin position="134"/>
        <end position="282"/>
    </location>
</feature>
<feature type="compositionally biased region" description="Polar residues" evidence="1">
    <location>
        <begin position="85"/>
        <end position="95"/>
    </location>
</feature>
<comment type="caution">
    <text evidence="2">The sequence shown here is derived from an EMBL/GenBank/DDBJ whole genome shotgun (WGS) entry which is preliminary data.</text>
</comment>
<evidence type="ECO:0000313" key="3">
    <source>
        <dbReference type="Proteomes" id="UP000886523"/>
    </source>
</evidence>
<gene>
    <name evidence="2" type="ORF">BS47DRAFT_1369273</name>
</gene>
<protein>
    <submittedName>
        <fullName evidence="2">Uncharacterized protein</fullName>
    </submittedName>
</protein>
<feature type="compositionally biased region" description="Polar residues" evidence="1">
    <location>
        <begin position="225"/>
        <end position="238"/>
    </location>
</feature>
<sequence length="314" mass="33936">MALECFGDPAIAGVELHPHILTGNCLQRRGKQTTTPATVGHGLVPGTKRGPAKGQGLTAQVLNGNTRTENNPKTTKRSRTKRNGAKQNPAKQNATGRRGGCAPTEWPHEPHTRCGGCVVLYKNEPPRTMTHLQNKIRKQQGAKRRNQATPNCRNPTPAIAGVIASTTRQMNPPPPEMMTNPPNKGHKHDLPRNNRQTKPEMGCTTQGPGPQMNHIPASAAPRITQPRNATCQNPNQTKPRPPAVHQTKPRCKTTGNADGTTHPPKRVPSLHENPPDKHPDEPAVCAATQARNSQPLNTTINNIAYHTPAAAGVW</sequence>
<evidence type="ECO:0000313" key="2">
    <source>
        <dbReference type="EMBL" id="KAF9503802.1"/>
    </source>
</evidence>
<keyword evidence="3" id="KW-1185">Reference proteome</keyword>
<feature type="compositionally biased region" description="Basic residues" evidence="1">
    <location>
        <begin position="134"/>
        <end position="146"/>
    </location>
</feature>
<feature type="compositionally biased region" description="Basic residues" evidence="1">
    <location>
        <begin position="74"/>
        <end position="84"/>
    </location>
</feature>
<name>A0A9P6ADE1_9AGAM</name>
<dbReference type="EMBL" id="MU129300">
    <property type="protein sequence ID" value="KAF9503802.1"/>
    <property type="molecule type" value="Genomic_DNA"/>
</dbReference>
<evidence type="ECO:0000256" key="1">
    <source>
        <dbReference type="SAM" id="MobiDB-lite"/>
    </source>
</evidence>
<accession>A0A9P6ADE1</accession>
<dbReference type="Proteomes" id="UP000886523">
    <property type="component" value="Unassembled WGS sequence"/>
</dbReference>
<reference evidence="2" key="1">
    <citation type="journal article" date="2020" name="Nat. Commun.">
        <title>Large-scale genome sequencing of mycorrhizal fungi provides insights into the early evolution of symbiotic traits.</title>
        <authorList>
            <person name="Miyauchi S."/>
            <person name="Kiss E."/>
            <person name="Kuo A."/>
            <person name="Drula E."/>
            <person name="Kohler A."/>
            <person name="Sanchez-Garcia M."/>
            <person name="Morin E."/>
            <person name="Andreopoulos B."/>
            <person name="Barry K.W."/>
            <person name="Bonito G."/>
            <person name="Buee M."/>
            <person name="Carver A."/>
            <person name="Chen C."/>
            <person name="Cichocki N."/>
            <person name="Clum A."/>
            <person name="Culley D."/>
            <person name="Crous P.W."/>
            <person name="Fauchery L."/>
            <person name="Girlanda M."/>
            <person name="Hayes R.D."/>
            <person name="Keri Z."/>
            <person name="LaButti K."/>
            <person name="Lipzen A."/>
            <person name="Lombard V."/>
            <person name="Magnuson J."/>
            <person name="Maillard F."/>
            <person name="Murat C."/>
            <person name="Nolan M."/>
            <person name="Ohm R.A."/>
            <person name="Pangilinan J."/>
            <person name="Pereira M.F."/>
            <person name="Perotto S."/>
            <person name="Peter M."/>
            <person name="Pfister S."/>
            <person name="Riley R."/>
            <person name="Sitrit Y."/>
            <person name="Stielow J.B."/>
            <person name="Szollosi G."/>
            <person name="Zifcakova L."/>
            <person name="Stursova M."/>
            <person name="Spatafora J.W."/>
            <person name="Tedersoo L."/>
            <person name="Vaario L.M."/>
            <person name="Yamada A."/>
            <person name="Yan M."/>
            <person name="Wang P."/>
            <person name="Xu J."/>
            <person name="Bruns T."/>
            <person name="Baldrian P."/>
            <person name="Vilgalys R."/>
            <person name="Dunand C."/>
            <person name="Henrissat B."/>
            <person name="Grigoriev I.V."/>
            <person name="Hibbett D."/>
            <person name="Nagy L.G."/>
            <person name="Martin F.M."/>
        </authorList>
    </citation>
    <scope>NUCLEOTIDE SEQUENCE</scope>
    <source>
        <strain evidence="2">UP504</strain>
    </source>
</reference>
<proteinExistence type="predicted"/>
<organism evidence="2 3">
    <name type="scientific">Hydnum rufescens UP504</name>
    <dbReference type="NCBI Taxonomy" id="1448309"/>
    <lineage>
        <taxon>Eukaryota</taxon>
        <taxon>Fungi</taxon>
        <taxon>Dikarya</taxon>
        <taxon>Basidiomycota</taxon>
        <taxon>Agaricomycotina</taxon>
        <taxon>Agaricomycetes</taxon>
        <taxon>Cantharellales</taxon>
        <taxon>Hydnaceae</taxon>
        <taxon>Hydnum</taxon>
    </lineage>
</organism>